<evidence type="ECO:0000313" key="1">
    <source>
        <dbReference type="EMBL" id="SVA65230.1"/>
    </source>
</evidence>
<gene>
    <name evidence="1" type="ORF">METZ01_LOCUS118084</name>
</gene>
<name>A0A381XKV2_9ZZZZ</name>
<dbReference type="AlphaFoldDB" id="A0A381XKV2"/>
<sequence>MAYTFRLPDIGEGLEEAEIIAWLVA</sequence>
<proteinExistence type="predicted"/>
<accession>A0A381XKV2</accession>
<feature type="non-terminal residue" evidence="1">
    <location>
        <position position="25"/>
    </location>
</feature>
<dbReference type="EMBL" id="UINC01015504">
    <property type="protein sequence ID" value="SVA65230.1"/>
    <property type="molecule type" value="Genomic_DNA"/>
</dbReference>
<protein>
    <recommendedName>
        <fullName evidence="2">Lipoyl-binding domain-containing protein</fullName>
    </recommendedName>
</protein>
<evidence type="ECO:0008006" key="2">
    <source>
        <dbReference type="Google" id="ProtNLM"/>
    </source>
</evidence>
<organism evidence="1">
    <name type="scientific">marine metagenome</name>
    <dbReference type="NCBI Taxonomy" id="408172"/>
    <lineage>
        <taxon>unclassified sequences</taxon>
        <taxon>metagenomes</taxon>
        <taxon>ecological metagenomes</taxon>
    </lineage>
</organism>
<reference evidence="1" key="1">
    <citation type="submission" date="2018-05" db="EMBL/GenBank/DDBJ databases">
        <authorList>
            <person name="Lanie J.A."/>
            <person name="Ng W.-L."/>
            <person name="Kazmierczak K.M."/>
            <person name="Andrzejewski T.M."/>
            <person name="Davidsen T.M."/>
            <person name="Wayne K.J."/>
            <person name="Tettelin H."/>
            <person name="Glass J.I."/>
            <person name="Rusch D."/>
            <person name="Podicherti R."/>
            <person name="Tsui H.-C.T."/>
            <person name="Winkler M.E."/>
        </authorList>
    </citation>
    <scope>NUCLEOTIDE SEQUENCE</scope>
</reference>